<dbReference type="EMBL" id="FOQD01000016">
    <property type="protein sequence ID" value="SFJ20757.1"/>
    <property type="molecule type" value="Genomic_DNA"/>
</dbReference>
<protein>
    <submittedName>
        <fullName evidence="1">Uncharacterized protein</fullName>
    </submittedName>
</protein>
<dbReference type="STRING" id="1576369.SAMN05421753_116152"/>
<evidence type="ECO:0000313" key="2">
    <source>
        <dbReference type="Proteomes" id="UP000199518"/>
    </source>
</evidence>
<dbReference type="AlphaFoldDB" id="A0A1I3PHD8"/>
<organism evidence="1 2">
    <name type="scientific">Planctomicrobium piriforme</name>
    <dbReference type="NCBI Taxonomy" id="1576369"/>
    <lineage>
        <taxon>Bacteria</taxon>
        <taxon>Pseudomonadati</taxon>
        <taxon>Planctomycetota</taxon>
        <taxon>Planctomycetia</taxon>
        <taxon>Planctomycetales</taxon>
        <taxon>Planctomycetaceae</taxon>
        <taxon>Planctomicrobium</taxon>
    </lineage>
</organism>
<dbReference type="OrthoDB" id="214632at2"/>
<dbReference type="Proteomes" id="UP000199518">
    <property type="component" value="Unassembled WGS sequence"/>
</dbReference>
<dbReference type="RefSeq" id="WP_092054158.1">
    <property type="nucleotide sequence ID" value="NZ_FOQD01000016.1"/>
</dbReference>
<gene>
    <name evidence="1" type="ORF">SAMN05421753_116152</name>
</gene>
<sequence>MFGLFGKDWNVLAVIFERRDLYQVSGQRAKGSSADKARDGAKAHPRCVFWAVFDQKGSYKSGGPGAGSLMVPGDVIKKLEREIATNRTVQEVLKALETKQTDKIARQLAWHGYPPRQMHGSENQEG</sequence>
<name>A0A1I3PHD8_9PLAN</name>
<accession>A0A1I3PHD8</accession>
<evidence type="ECO:0000313" key="1">
    <source>
        <dbReference type="EMBL" id="SFJ20757.1"/>
    </source>
</evidence>
<proteinExistence type="predicted"/>
<keyword evidence="2" id="KW-1185">Reference proteome</keyword>
<reference evidence="2" key="1">
    <citation type="submission" date="2016-10" db="EMBL/GenBank/DDBJ databases">
        <authorList>
            <person name="Varghese N."/>
            <person name="Submissions S."/>
        </authorList>
    </citation>
    <scope>NUCLEOTIDE SEQUENCE [LARGE SCALE GENOMIC DNA]</scope>
    <source>
        <strain evidence="2">DSM 26348</strain>
    </source>
</reference>